<evidence type="ECO:0000256" key="1">
    <source>
        <dbReference type="ARBA" id="ARBA00004141"/>
    </source>
</evidence>
<dbReference type="GO" id="GO:0016757">
    <property type="term" value="F:glycosyltransferase activity"/>
    <property type="evidence" value="ECO:0007669"/>
    <property type="project" value="UniProtKB-KW"/>
</dbReference>
<dbReference type="EMBL" id="CP058909">
    <property type="protein sequence ID" value="QLH81424.1"/>
    <property type="molecule type" value="Genomic_DNA"/>
</dbReference>
<dbReference type="SUPFAM" id="SSF53448">
    <property type="entry name" value="Nucleotide-diphospho-sugar transferases"/>
    <property type="match status" value="1"/>
</dbReference>
<dbReference type="OrthoDB" id="43988at2157"/>
<dbReference type="KEGG" id="hpel:HZS54_07200"/>
<dbReference type="PANTHER" id="PTHR43867">
    <property type="entry name" value="CELLULOSE SYNTHASE CATALYTIC SUBUNIT A [UDP-FORMING]"/>
    <property type="match status" value="1"/>
</dbReference>
<keyword evidence="6 7" id="KW-0472">Membrane</keyword>
<dbReference type="AlphaFoldDB" id="A0A7D5P8L4"/>
<sequence length="430" mass="46764">MVSHTSRRWLDRTCFALATLTVVTLGFVQGRITVTLPLLFVGLGGVTVLNATVACLSFAATLLSSGAVFFTEILRERRRGPYPASGTEIAAIVPSYGDSGALHRSVESLLAADYGDVRVYVVCEPGDESTLSVARSLAERRRVTCLVNDRDPGSKAAAVNYAVDHTDAPYVGVFDADERVHPTFLPAAAAGLADHEGVQGRTFPRPDGLLETVTYYESIVLGYLSHRLVALLTDFDMVASNALLVRRATYERVGGYDPRMLTEDFDFAFRCYEDGVSVQSSFAYPSEIEGAHTLRDWWGQRKRWMTGYAQVFHRRLGRLDPLGRPRSVASLVFCGGAILGNFVVLSLVPQAIVVGATGAAAVLGVTVGALWGICLGARLFDRRVGVVDSVGLGWLLVPFVLPFYSLAAIKGVVEYPISWRGEWFRVEKEG</sequence>
<evidence type="ECO:0000256" key="3">
    <source>
        <dbReference type="ARBA" id="ARBA00022679"/>
    </source>
</evidence>
<dbReference type="RefSeq" id="WP_179921406.1">
    <property type="nucleotide sequence ID" value="NZ_CP058909.1"/>
</dbReference>
<evidence type="ECO:0000313" key="8">
    <source>
        <dbReference type="EMBL" id="QLH81424.1"/>
    </source>
</evidence>
<keyword evidence="3 8" id="KW-0808">Transferase</keyword>
<protein>
    <submittedName>
        <fullName evidence="8">Glycosyltransferase family 2 protein</fullName>
    </submittedName>
</protein>
<feature type="transmembrane region" description="Helical" evidence="7">
    <location>
        <begin position="40"/>
        <end position="70"/>
    </location>
</feature>
<proteinExistence type="predicted"/>
<accession>A0A7D5P8L4</accession>
<keyword evidence="4 7" id="KW-0812">Transmembrane</keyword>
<dbReference type="Gene3D" id="3.90.550.10">
    <property type="entry name" value="Spore Coat Polysaccharide Biosynthesis Protein SpsA, Chain A"/>
    <property type="match status" value="1"/>
</dbReference>
<keyword evidence="5 7" id="KW-1133">Transmembrane helix</keyword>
<organism evidence="8 9">
    <name type="scientific">Halosimplex pelagicum</name>
    <dbReference type="NCBI Taxonomy" id="869886"/>
    <lineage>
        <taxon>Archaea</taxon>
        <taxon>Methanobacteriati</taxon>
        <taxon>Methanobacteriota</taxon>
        <taxon>Stenosarchaea group</taxon>
        <taxon>Halobacteria</taxon>
        <taxon>Halobacteriales</taxon>
        <taxon>Haloarculaceae</taxon>
        <taxon>Halosimplex</taxon>
    </lineage>
</organism>
<feature type="transmembrane region" description="Helical" evidence="7">
    <location>
        <begin position="328"/>
        <end position="352"/>
    </location>
</feature>
<evidence type="ECO:0000256" key="7">
    <source>
        <dbReference type="SAM" id="Phobius"/>
    </source>
</evidence>
<evidence type="ECO:0000256" key="4">
    <source>
        <dbReference type="ARBA" id="ARBA00022692"/>
    </source>
</evidence>
<evidence type="ECO:0000256" key="2">
    <source>
        <dbReference type="ARBA" id="ARBA00022676"/>
    </source>
</evidence>
<dbReference type="PANTHER" id="PTHR43867:SF2">
    <property type="entry name" value="CELLULOSE SYNTHASE CATALYTIC SUBUNIT A [UDP-FORMING]"/>
    <property type="match status" value="1"/>
</dbReference>
<dbReference type="InterPro" id="IPR050321">
    <property type="entry name" value="Glycosyltr_2/OpgH_subfam"/>
</dbReference>
<evidence type="ECO:0000256" key="6">
    <source>
        <dbReference type="ARBA" id="ARBA00023136"/>
    </source>
</evidence>
<dbReference type="Pfam" id="PF13641">
    <property type="entry name" value="Glyco_tranf_2_3"/>
    <property type="match status" value="1"/>
</dbReference>
<evidence type="ECO:0000313" key="9">
    <source>
        <dbReference type="Proteomes" id="UP000509346"/>
    </source>
</evidence>
<dbReference type="Proteomes" id="UP000509346">
    <property type="component" value="Chromosome"/>
</dbReference>
<dbReference type="GO" id="GO:0016020">
    <property type="term" value="C:membrane"/>
    <property type="evidence" value="ECO:0007669"/>
    <property type="project" value="UniProtKB-SubCell"/>
</dbReference>
<comment type="subcellular location">
    <subcellularLocation>
        <location evidence="1">Membrane</location>
        <topology evidence="1">Multi-pass membrane protein</topology>
    </subcellularLocation>
</comment>
<name>A0A7D5P8L4_9EURY</name>
<dbReference type="InterPro" id="IPR029044">
    <property type="entry name" value="Nucleotide-diphossugar_trans"/>
</dbReference>
<feature type="transmembrane region" description="Helical" evidence="7">
    <location>
        <begin position="358"/>
        <end position="380"/>
    </location>
</feature>
<reference evidence="8 9" key="1">
    <citation type="submission" date="2020-07" db="EMBL/GenBank/DDBJ databases">
        <title>Halosimplex litoreum sp. nov. and Halosimplex rubrum sp. nov., isolated from different salt environments.</title>
        <authorList>
            <person name="Cui H."/>
        </authorList>
    </citation>
    <scope>NUCLEOTIDE SEQUENCE [LARGE SCALE GENOMIC DNA]</scope>
    <source>
        <strain evidence="8 9">R2</strain>
    </source>
</reference>
<dbReference type="CDD" id="cd06423">
    <property type="entry name" value="CESA_like"/>
    <property type="match status" value="1"/>
</dbReference>
<dbReference type="GeneID" id="56082363"/>
<gene>
    <name evidence="8" type="ORF">HZS54_07200</name>
</gene>
<keyword evidence="2" id="KW-0328">Glycosyltransferase</keyword>
<feature type="transmembrane region" description="Helical" evidence="7">
    <location>
        <begin position="392"/>
        <end position="413"/>
    </location>
</feature>
<evidence type="ECO:0000256" key="5">
    <source>
        <dbReference type="ARBA" id="ARBA00022989"/>
    </source>
</evidence>
<keyword evidence="9" id="KW-1185">Reference proteome</keyword>